<dbReference type="Gene3D" id="3.30.110.90">
    <property type="entry name" value="Amidohydrolase"/>
    <property type="match status" value="1"/>
</dbReference>
<dbReference type="SUPFAM" id="SSF82171">
    <property type="entry name" value="DPP6 N-terminal domain-like"/>
    <property type="match status" value="1"/>
</dbReference>
<feature type="signal peptide" evidence="2">
    <location>
        <begin position="1"/>
        <end position="19"/>
    </location>
</feature>
<dbReference type="InterPro" id="IPR006680">
    <property type="entry name" value="Amidohydro-rel"/>
</dbReference>
<dbReference type="InterPro" id="IPR032466">
    <property type="entry name" value="Metal_Hydrolase"/>
</dbReference>
<dbReference type="Gene3D" id="3.40.50.10910">
    <property type="entry name" value="Amidohydrolase"/>
    <property type="match status" value="1"/>
</dbReference>
<dbReference type="Pfam" id="PF26549">
    <property type="entry name" value="Tricorn_N"/>
    <property type="match status" value="1"/>
</dbReference>
<dbReference type="PANTHER" id="PTHR36842">
    <property type="entry name" value="PROTEIN TOLB HOMOLOG"/>
    <property type="match status" value="1"/>
</dbReference>
<dbReference type="InterPro" id="IPR011659">
    <property type="entry name" value="WD40"/>
</dbReference>
<dbReference type="SUPFAM" id="SSF69304">
    <property type="entry name" value="Tricorn protease N-terminal domain"/>
    <property type="match status" value="1"/>
</dbReference>
<proteinExistence type="inferred from homology"/>
<dbReference type="Proteomes" id="UP000594873">
    <property type="component" value="Chromosome"/>
</dbReference>
<feature type="domain" description="Amidohydrolase-related" evidence="3">
    <location>
        <begin position="704"/>
        <end position="1036"/>
    </location>
</feature>
<comment type="similarity">
    <text evidence="1">Belongs to the TolB family.</text>
</comment>
<dbReference type="SUPFAM" id="SSF51556">
    <property type="entry name" value="Metallo-dependent hydrolases"/>
    <property type="match status" value="1"/>
</dbReference>
<evidence type="ECO:0000256" key="1">
    <source>
        <dbReference type="ARBA" id="ARBA00009820"/>
    </source>
</evidence>
<evidence type="ECO:0000259" key="3">
    <source>
        <dbReference type="Pfam" id="PF01979"/>
    </source>
</evidence>
<dbReference type="RefSeq" id="WP_200970845.1">
    <property type="nucleotide sequence ID" value="NZ_CP065592.1"/>
</dbReference>
<protein>
    <submittedName>
        <fullName evidence="4">PD40 domain-containing protein</fullName>
    </submittedName>
</protein>
<evidence type="ECO:0000313" key="5">
    <source>
        <dbReference type="Proteomes" id="UP000594873"/>
    </source>
</evidence>
<accession>A0A7T2GI81</accession>
<gene>
    <name evidence="4" type="ORF">IC614_08100</name>
</gene>
<dbReference type="Gene3D" id="2.120.10.30">
    <property type="entry name" value="TolB, C-terminal domain"/>
    <property type="match status" value="3"/>
</dbReference>
<dbReference type="EMBL" id="CP065592">
    <property type="protein sequence ID" value="QPQ54319.1"/>
    <property type="molecule type" value="Genomic_DNA"/>
</dbReference>
<feature type="chain" id="PRO_5032620163" evidence="2">
    <location>
        <begin position="20"/>
        <end position="1059"/>
    </location>
</feature>
<dbReference type="InterPro" id="IPR011042">
    <property type="entry name" value="6-blade_b-propeller_TolB-like"/>
</dbReference>
<keyword evidence="2" id="KW-0732">Signal</keyword>
<name>A0A7T2GI81_9SPHN</name>
<dbReference type="PANTHER" id="PTHR36842:SF1">
    <property type="entry name" value="PROTEIN TOLB"/>
    <property type="match status" value="1"/>
</dbReference>
<keyword evidence="5" id="KW-1185">Reference proteome</keyword>
<dbReference type="SUPFAM" id="SSF51338">
    <property type="entry name" value="Composite domain of metallo-dependent hydrolases"/>
    <property type="match status" value="1"/>
</dbReference>
<dbReference type="KEGG" id="sflv:IC614_08100"/>
<dbReference type="GO" id="GO:0016810">
    <property type="term" value="F:hydrolase activity, acting on carbon-nitrogen (but not peptide) bonds"/>
    <property type="evidence" value="ECO:0007669"/>
    <property type="project" value="InterPro"/>
</dbReference>
<dbReference type="InterPro" id="IPR011059">
    <property type="entry name" value="Metal-dep_hydrolase_composite"/>
</dbReference>
<dbReference type="Gene3D" id="1.20.58.520">
    <property type="entry name" value="Amidohydrolase"/>
    <property type="match status" value="1"/>
</dbReference>
<reference evidence="4 5" key="1">
    <citation type="submission" date="2020-11" db="EMBL/GenBank/DDBJ databases">
        <title>Genome seq and assembly of Sphingosinicella sp.</title>
        <authorList>
            <person name="Chhetri G."/>
        </authorList>
    </citation>
    <scope>NUCLEOTIDE SEQUENCE [LARGE SCALE GENOMIC DNA]</scope>
    <source>
        <strain evidence="4 5">UDD2</strain>
    </source>
</reference>
<dbReference type="Gene3D" id="2.30.40.10">
    <property type="entry name" value="Urease, subunit C, domain 1"/>
    <property type="match status" value="1"/>
</dbReference>
<evidence type="ECO:0000313" key="4">
    <source>
        <dbReference type="EMBL" id="QPQ54319.1"/>
    </source>
</evidence>
<organism evidence="4 5">
    <name type="scientific">Allosphingosinicella flava</name>
    <dbReference type="NCBI Taxonomy" id="2771430"/>
    <lineage>
        <taxon>Bacteria</taxon>
        <taxon>Pseudomonadati</taxon>
        <taxon>Pseudomonadota</taxon>
        <taxon>Alphaproteobacteria</taxon>
        <taxon>Sphingomonadales</taxon>
        <taxon>Sphingomonadaceae</taxon>
        <taxon>Allosphingosinicella</taxon>
    </lineage>
</organism>
<dbReference type="AlphaFoldDB" id="A0A7T2GI81"/>
<dbReference type="Pfam" id="PF07676">
    <property type="entry name" value="PD40"/>
    <property type="match status" value="2"/>
</dbReference>
<dbReference type="Pfam" id="PF01979">
    <property type="entry name" value="Amidohydro_1"/>
    <property type="match status" value="1"/>
</dbReference>
<sequence length="1059" mass="114034">MLKRAAALSLFLLSTTAMAADDKPKWDVMKPPLKTRAVKVDTTEGTWMNVDVSPDGRTIAFDLLGDIYTMPVTGGKATRIAEGIAFEVQPRFSPDGKQIAFTSDRGGGDNIWIMNADGSGKRALTSEKFTLLNNPSWSPDGKYIAARKHFTTQRSAGTGEVWLYHVGGGEGVALVERPNPQFQKELGEPTFAPKGDVIYFTRNVTPGNVFEYAQNSNGDLFNIERYELKTGERSTAASGFGGSVRPAPSPDGRYLAFVRRERAKSKLYVKDLKSGEERKIYDALDQDMQETWGVMGLYPNMDWTPDSRSIVFWAGGKIRRVDADGSNAAEIPFQVSDTRDVVDPVRPVVDVAPDSFTTKMPRFASVSPDGSKVVFESLGRLYVKDMAGGAPRLLTGADGDFQLFPAWSRDGGRIAFVSWNDGRLGEIRTVAADGSDMRTVTDTPGHYRRPAFSPDGRTIVFERTGSGGLTAESWSEDNGIFKVAASGGAPVLVTRDGGNPHFGASSDRLFLERRGDQKLRLVSVDMNGKDERVHAQGAMATGYEVAPTGDAIAFRENYSVFVTPFWGGAKTIDVGAKGTQLPVTKASGDGGQYLRWANGRSLTWSLGPTLYTADAGALIGTGGDAPKYAAPKTGVSLALPARADKPQGLVALTGAKIVTMADAAGGIVEDGVILIDGNRIKAVGPRGSVAIPDGAKVVDVAGKTIIPGLIDAHAHGPQGEDDLIPQQNWEEMAHLAFGVTTIHDPSSTASEIFPAGEMQRAGLILAPRIFSSGEIVYGAKLPGRYAVIDSYDDALAHVRRLKAEGAHSIKNYNQPRRDQRQQVVAAAQKEGIAVVPEGGSLFNMDMALIADGNTTLEHNIPQSMLYKDVLEFYGATKVAYTPTLGVTYGGPGAEPYWIARDEVWKHPLLTAHAPASQLQPELVRVTKAPEEDYADKVSAATAKLLAEHGVTVSAGGHGQQQGLALHWDMWSFGRGGWAPIDALKTATINPARALGFKDIGSLEPGKLADLVVLDADPTADIRNTDKIAKVMLNGRLYDAMTLNEEVTGERKRQPYYWEK</sequence>
<evidence type="ECO:0000256" key="2">
    <source>
        <dbReference type="SAM" id="SignalP"/>
    </source>
</evidence>